<comment type="caution">
    <text evidence="2">The sequence shown here is derived from an EMBL/GenBank/DDBJ whole genome shotgun (WGS) entry which is preliminary data.</text>
</comment>
<reference evidence="2" key="2">
    <citation type="submission" date="2020-11" db="EMBL/GenBank/DDBJ databases">
        <authorList>
            <person name="McCartney M.A."/>
            <person name="Auch B."/>
            <person name="Kono T."/>
            <person name="Mallez S."/>
            <person name="Becker A."/>
            <person name="Gohl D.M."/>
            <person name="Silverstein K.A.T."/>
            <person name="Koren S."/>
            <person name="Bechman K.B."/>
            <person name="Herman A."/>
            <person name="Abrahante J.E."/>
            <person name="Garbe J."/>
        </authorList>
    </citation>
    <scope>NUCLEOTIDE SEQUENCE</scope>
    <source>
        <strain evidence="2">Duluth1</strain>
        <tissue evidence="2">Whole animal</tissue>
    </source>
</reference>
<name>A0A9D4QJ15_DREPO</name>
<proteinExistence type="predicted"/>
<keyword evidence="3" id="KW-1185">Reference proteome</keyword>
<evidence type="ECO:0000313" key="3">
    <source>
        <dbReference type="Proteomes" id="UP000828390"/>
    </source>
</evidence>
<feature type="transmembrane region" description="Helical" evidence="1">
    <location>
        <begin position="103"/>
        <end position="123"/>
    </location>
</feature>
<reference evidence="2" key="1">
    <citation type="journal article" date="2019" name="bioRxiv">
        <title>The Genome of the Zebra Mussel, Dreissena polymorpha: A Resource for Invasive Species Research.</title>
        <authorList>
            <person name="McCartney M.A."/>
            <person name="Auch B."/>
            <person name="Kono T."/>
            <person name="Mallez S."/>
            <person name="Zhang Y."/>
            <person name="Obille A."/>
            <person name="Becker A."/>
            <person name="Abrahante J.E."/>
            <person name="Garbe J."/>
            <person name="Badalamenti J.P."/>
            <person name="Herman A."/>
            <person name="Mangelson H."/>
            <person name="Liachko I."/>
            <person name="Sullivan S."/>
            <person name="Sone E.D."/>
            <person name="Koren S."/>
            <person name="Silverstein K.A.T."/>
            <person name="Beckman K.B."/>
            <person name="Gohl D.M."/>
        </authorList>
    </citation>
    <scope>NUCLEOTIDE SEQUENCE</scope>
    <source>
        <strain evidence="2">Duluth1</strain>
        <tissue evidence="2">Whole animal</tissue>
    </source>
</reference>
<dbReference type="AlphaFoldDB" id="A0A9D4QJ15"/>
<sequence length="155" mass="17783">MTARQAMKREPVTQTKTMYLCRMSSPSSTRLENSSLRRSRPSADTWWWALQCRASVLDAKENSAGCRSLMEATHFYLTFCAWESMPLKKDLNQYWRMKTFSRCSMTVGLLQTFCTISIVWILLTCLTHRLLTYSFIACTTTMTGPVIHRTSPAAS</sequence>
<organism evidence="2 3">
    <name type="scientific">Dreissena polymorpha</name>
    <name type="common">Zebra mussel</name>
    <name type="synonym">Mytilus polymorpha</name>
    <dbReference type="NCBI Taxonomy" id="45954"/>
    <lineage>
        <taxon>Eukaryota</taxon>
        <taxon>Metazoa</taxon>
        <taxon>Spiralia</taxon>
        <taxon>Lophotrochozoa</taxon>
        <taxon>Mollusca</taxon>
        <taxon>Bivalvia</taxon>
        <taxon>Autobranchia</taxon>
        <taxon>Heteroconchia</taxon>
        <taxon>Euheterodonta</taxon>
        <taxon>Imparidentia</taxon>
        <taxon>Neoheterodontei</taxon>
        <taxon>Myida</taxon>
        <taxon>Dreissenoidea</taxon>
        <taxon>Dreissenidae</taxon>
        <taxon>Dreissena</taxon>
    </lineage>
</organism>
<keyword evidence="1" id="KW-0812">Transmembrane</keyword>
<gene>
    <name evidence="2" type="ORF">DPMN_105790</name>
</gene>
<keyword evidence="1" id="KW-0472">Membrane</keyword>
<dbReference type="EMBL" id="JAIWYP010000004">
    <property type="protein sequence ID" value="KAH3832500.1"/>
    <property type="molecule type" value="Genomic_DNA"/>
</dbReference>
<dbReference type="Proteomes" id="UP000828390">
    <property type="component" value="Unassembled WGS sequence"/>
</dbReference>
<evidence type="ECO:0000256" key="1">
    <source>
        <dbReference type="SAM" id="Phobius"/>
    </source>
</evidence>
<protein>
    <submittedName>
        <fullName evidence="2">Uncharacterized protein</fullName>
    </submittedName>
</protein>
<evidence type="ECO:0000313" key="2">
    <source>
        <dbReference type="EMBL" id="KAH3832500.1"/>
    </source>
</evidence>
<keyword evidence="1" id="KW-1133">Transmembrane helix</keyword>
<accession>A0A9D4QJ15</accession>